<evidence type="ECO:0000256" key="1">
    <source>
        <dbReference type="SAM" id="SignalP"/>
    </source>
</evidence>
<accession>A0A7G6X693</accession>
<gene>
    <name evidence="2" type="ORF">F1D05_32360</name>
</gene>
<feature type="chain" id="PRO_5028919759" description="SH3 domain-containing protein" evidence="1">
    <location>
        <begin position="29"/>
        <end position="94"/>
    </location>
</feature>
<dbReference type="EMBL" id="CP043661">
    <property type="protein sequence ID" value="QNE21758.1"/>
    <property type="molecule type" value="Genomic_DNA"/>
</dbReference>
<keyword evidence="1" id="KW-0732">Signal</keyword>
<dbReference type="KEGG" id="kqi:F1D05_32360"/>
<dbReference type="RefSeq" id="WP_185444164.1">
    <property type="nucleotide sequence ID" value="NZ_CP043661.1"/>
</dbReference>
<proteinExistence type="predicted"/>
<dbReference type="Proteomes" id="UP000515563">
    <property type="component" value="Chromosome"/>
</dbReference>
<protein>
    <recommendedName>
        <fullName evidence="4">SH3 domain-containing protein</fullName>
    </recommendedName>
</protein>
<reference evidence="3" key="1">
    <citation type="submission" date="2019-09" db="EMBL/GenBank/DDBJ databases">
        <title>Antimicrobial potential of Antarctic Bacteria.</title>
        <authorList>
            <person name="Benaud N."/>
            <person name="Edwards R.J."/>
            <person name="Ferrari B.C."/>
        </authorList>
    </citation>
    <scope>NUCLEOTIDE SEQUENCE [LARGE SCALE GENOMIC DNA]</scope>
    <source>
        <strain evidence="3">SPB151</strain>
    </source>
</reference>
<evidence type="ECO:0000313" key="2">
    <source>
        <dbReference type="EMBL" id="QNE21758.1"/>
    </source>
</evidence>
<name>A0A7G6X693_9ACTN</name>
<evidence type="ECO:0008006" key="4">
    <source>
        <dbReference type="Google" id="ProtNLM"/>
    </source>
</evidence>
<keyword evidence="3" id="KW-1185">Reference proteome</keyword>
<organism evidence="2 3">
    <name type="scientific">Kribbella qitaiheensis</name>
    <dbReference type="NCBI Taxonomy" id="1544730"/>
    <lineage>
        <taxon>Bacteria</taxon>
        <taxon>Bacillati</taxon>
        <taxon>Actinomycetota</taxon>
        <taxon>Actinomycetes</taxon>
        <taxon>Propionibacteriales</taxon>
        <taxon>Kribbellaceae</taxon>
        <taxon>Kribbella</taxon>
    </lineage>
</organism>
<dbReference type="AlphaFoldDB" id="A0A7G6X693"/>
<reference evidence="2 3" key="2">
    <citation type="journal article" date="2020" name="Microbiol. Resour. Announc.">
        <title>Antarctic desert soil bacteria exhibit high novel natural product potential, evaluated through long-read genome sequencing and comparative genomics.</title>
        <authorList>
            <person name="Benaud N."/>
            <person name="Edwards R.J."/>
            <person name="Amos T.G."/>
            <person name="D'Agostino P.M."/>
            <person name="Gutierrez-Chavez C."/>
            <person name="Montgomery K."/>
            <person name="Nicetic I."/>
            <person name="Ferrari B.C."/>
        </authorList>
    </citation>
    <scope>NUCLEOTIDE SEQUENCE [LARGE SCALE GENOMIC DNA]</scope>
    <source>
        <strain evidence="2 3">SPB151</strain>
    </source>
</reference>
<feature type="signal peptide" evidence="1">
    <location>
        <begin position="1"/>
        <end position="28"/>
    </location>
</feature>
<sequence>MNRVLRTTAAAGALLVVGLTVNAAQAQAADGQVGVRETVCADDLQFRTSPGGARAGTLHRGETFLVEQISGDWAYGFAYGTINHRGWVQDGWFC</sequence>
<evidence type="ECO:0000313" key="3">
    <source>
        <dbReference type="Proteomes" id="UP000515563"/>
    </source>
</evidence>